<dbReference type="GO" id="GO:0032259">
    <property type="term" value="P:methylation"/>
    <property type="evidence" value="ECO:0007669"/>
    <property type="project" value="UniProtKB-KW"/>
</dbReference>
<evidence type="ECO:0000313" key="2">
    <source>
        <dbReference type="Proteomes" id="UP001302274"/>
    </source>
</evidence>
<gene>
    <name evidence="1" type="ORF">SHI21_02920</name>
</gene>
<keyword evidence="1" id="KW-0808">Transferase</keyword>
<organism evidence="1 2">
    <name type="scientific">Bacteriovorax antarcticus</name>
    <dbReference type="NCBI Taxonomy" id="3088717"/>
    <lineage>
        <taxon>Bacteria</taxon>
        <taxon>Pseudomonadati</taxon>
        <taxon>Bdellovibrionota</taxon>
        <taxon>Bacteriovoracia</taxon>
        <taxon>Bacteriovoracales</taxon>
        <taxon>Bacteriovoracaceae</taxon>
        <taxon>Bacteriovorax</taxon>
    </lineage>
</organism>
<dbReference type="SUPFAM" id="SSF53335">
    <property type="entry name" value="S-adenosyl-L-methionine-dependent methyltransferases"/>
    <property type="match status" value="1"/>
</dbReference>
<dbReference type="Gene3D" id="3.40.50.150">
    <property type="entry name" value="Vaccinia Virus protein VP39"/>
    <property type="match status" value="1"/>
</dbReference>
<dbReference type="PANTHER" id="PTHR43861">
    <property type="entry name" value="TRANS-ACONITATE 2-METHYLTRANSFERASE-RELATED"/>
    <property type="match status" value="1"/>
</dbReference>
<name>A0ABU5VQ15_9BACT</name>
<accession>A0ABU5VQ15</accession>
<sequence length="243" mass="27779">MVSSIQFFFLKKFYQIDTAAPVSENRLSLDKIFTDSFPKKVAGKFVVDFGCGHGGDTETMARWGAKLALGLEIRDELVQNNRKRIQLDNCSFETTLPTDLTSKADMVISIDAFEHFDHPAEMLKIMFNCLHSGGEAYISFGPTWYHPYGGHAFSVFPWAHLIFTEKALVRWRNQYYHDGATHFHEVAGGLNKLSIASFERLFKNSGFVIEDLYCKPIKGWRWLQLILGRELSTSMVLVRLKKP</sequence>
<dbReference type="CDD" id="cd02440">
    <property type="entry name" value="AdoMet_MTases"/>
    <property type="match status" value="1"/>
</dbReference>
<evidence type="ECO:0000313" key="1">
    <source>
        <dbReference type="EMBL" id="MEA9355132.1"/>
    </source>
</evidence>
<reference evidence="1 2" key="1">
    <citation type="submission" date="2023-11" db="EMBL/GenBank/DDBJ databases">
        <title>A Novel Polar Bacteriovorax (B. antarcticus) Isolated from the Biocrust in Antarctica.</title>
        <authorList>
            <person name="Mun W."/>
            <person name="Choi S.Y."/>
            <person name="Mitchell R.J."/>
        </authorList>
    </citation>
    <scope>NUCLEOTIDE SEQUENCE [LARGE SCALE GENOMIC DNA]</scope>
    <source>
        <strain evidence="1 2">PP10</strain>
    </source>
</reference>
<proteinExistence type="predicted"/>
<dbReference type="EC" id="2.1.1.-" evidence="1"/>
<keyword evidence="2" id="KW-1185">Reference proteome</keyword>
<keyword evidence="1" id="KW-0489">Methyltransferase</keyword>
<dbReference type="Proteomes" id="UP001302274">
    <property type="component" value="Unassembled WGS sequence"/>
</dbReference>
<protein>
    <submittedName>
        <fullName evidence="1">Class I SAM-dependent methyltransferase</fullName>
        <ecNumber evidence="1">2.1.1.-</ecNumber>
    </submittedName>
</protein>
<comment type="caution">
    <text evidence="1">The sequence shown here is derived from an EMBL/GenBank/DDBJ whole genome shotgun (WGS) entry which is preliminary data.</text>
</comment>
<dbReference type="RefSeq" id="WP_323574620.1">
    <property type="nucleotide sequence ID" value="NZ_JAYGJQ010000001.1"/>
</dbReference>
<dbReference type="InterPro" id="IPR029063">
    <property type="entry name" value="SAM-dependent_MTases_sf"/>
</dbReference>
<dbReference type="GO" id="GO:0008168">
    <property type="term" value="F:methyltransferase activity"/>
    <property type="evidence" value="ECO:0007669"/>
    <property type="project" value="UniProtKB-KW"/>
</dbReference>
<dbReference type="Pfam" id="PF13489">
    <property type="entry name" value="Methyltransf_23"/>
    <property type="match status" value="1"/>
</dbReference>
<dbReference type="EMBL" id="JAYGJQ010000001">
    <property type="protein sequence ID" value="MEA9355132.1"/>
    <property type="molecule type" value="Genomic_DNA"/>
</dbReference>